<dbReference type="Pfam" id="PF02801">
    <property type="entry name" value="Ketoacyl-synt_C"/>
    <property type="match status" value="1"/>
</dbReference>
<evidence type="ECO:0000256" key="11">
    <source>
        <dbReference type="ARBA" id="ARBA00048121"/>
    </source>
</evidence>
<name>A0ABU4WHM2_9BACT</name>
<dbReference type="Gene3D" id="3.40.47.10">
    <property type="match status" value="1"/>
</dbReference>
<evidence type="ECO:0000256" key="7">
    <source>
        <dbReference type="ARBA" id="ARBA00023315"/>
    </source>
</evidence>
<comment type="subcellular location">
    <subcellularLocation>
        <location evidence="1">Cytoplasm</location>
    </subcellularLocation>
</comment>
<evidence type="ECO:0000256" key="6">
    <source>
        <dbReference type="ARBA" id="ARBA00022679"/>
    </source>
</evidence>
<evidence type="ECO:0000256" key="2">
    <source>
        <dbReference type="ARBA" id="ARBA00008467"/>
    </source>
</evidence>
<dbReference type="RefSeq" id="WP_370397166.1">
    <property type="nucleotide sequence ID" value="NZ_JALBUT010000006.1"/>
</dbReference>
<dbReference type="InterPro" id="IPR000794">
    <property type="entry name" value="Beta-ketoacyl_synthase"/>
</dbReference>
<gene>
    <name evidence="15" type="ORF">MOX91_05950</name>
</gene>
<keyword evidence="7" id="KW-0012">Acyltransferase</keyword>
<dbReference type="SMART" id="SM00825">
    <property type="entry name" value="PKS_KS"/>
    <property type="match status" value="1"/>
</dbReference>
<comment type="catalytic activity">
    <reaction evidence="12">
        <text>a fatty acyl-[ACP] + malonyl-[ACP] + H(+) = a 3-oxoacyl-[ACP] + holo-[ACP] + CO2</text>
        <dbReference type="Rhea" id="RHEA:22836"/>
        <dbReference type="Rhea" id="RHEA-COMP:9623"/>
        <dbReference type="Rhea" id="RHEA-COMP:9685"/>
        <dbReference type="Rhea" id="RHEA-COMP:9916"/>
        <dbReference type="Rhea" id="RHEA-COMP:14125"/>
        <dbReference type="ChEBI" id="CHEBI:15378"/>
        <dbReference type="ChEBI" id="CHEBI:16526"/>
        <dbReference type="ChEBI" id="CHEBI:64479"/>
        <dbReference type="ChEBI" id="CHEBI:78449"/>
        <dbReference type="ChEBI" id="CHEBI:78776"/>
        <dbReference type="ChEBI" id="CHEBI:138651"/>
        <dbReference type="EC" id="2.3.1.41"/>
    </reaction>
    <physiologicalReaction direction="left-to-right" evidence="12">
        <dbReference type="Rhea" id="RHEA:22837"/>
    </physiologicalReaction>
</comment>
<dbReference type="InterPro" id="IPR016039">
    <property type="entry name" value="Thiolase-like"/>
</dbReference>
<comment type="caution">
    <text evidence="15">The sequence shown here is derived from an EMBL/GenBank/DDBJ whole genome shotgun (WGS) entry which is preliminary data.</text>
</comment>
<dbReference type="SUPFAM" id="SSF53901">
    <property type="entry name" value="Thiolase-like"/>
    <property type="match status" value="2"/>
</dbReference>
<feature type="domain" description="Ketosynthase family 3 (KS3)" evidence="14">
    <location>
        <begin position="2"/>
        <end position="418"/>
    </location>
</feature>
<evidence type="ECO:0000256" key="8">
    <source>
        <dbReference type="ARBA" id="ARBA00039450"/>
    </source>
</evidence>
<evidence type="ECO:0000259" key="14">
    <source>
        <dbReference type="PROSITE" id="PS52004"/>
    </source>
</evidence>
<evidence type="ECO:0000256" key="12">
    <source>
        <dbReference type="ARBA" id="ARBA00048506"/>
    </source>
</evidence>
<dbReference type="Proteomes" id="UP001275932">
    <property type="component" value="Unassembled WGS sequence"/>
</dbReference>
<evidence type="ECO:0000313" key="16">
    <source>
        <dbReference type="Proteomes" id="UP001275932"/>
    </source>
</evidence>
<keyword evidence="6 13" id="KW-0808">Transferase</keyword>
<evidence type="ECO:0000256" key="1">
    <source>
        <dbReference type="ARBA" id="ARBA00004496"/>
    </source>
</evidence>
<dbReference type="InterPro" id="IPR014030">
    <property type="entry name" value="Ketoacyl_synth_N"/>
</dbReference>
<reference evidence="15 16" key="1">
    <citation type="submission" date="2022-03" db="EMBL/GenBank/DDBJ databases">
        <title>Novel taxa within the pig intestine.</title>
        <authorList>
            <person name="Wylensek D."/>
            <person name="Bishof K."/>
            <person name="Afrizal A."/>
            <person name="Clavel T."/>
        </authorList>
    </citation>
    <scope>NUCLEOTIDE SEQUENCE [LARGE SCALE GENOMIC DNA]</scope>
    <source>
        <strain evidence="15 16">CLA-KB-P66</strain>
    </source>
</reference>
<evidence type="ECO:0000256" key="5">
    <source>
        <dbReference type="ARBA" id="ARBA00022490"/>
    </source>
</evidence>
<dbReference type="PANTHER" id="PTHR11712">
    <property type="entry name" value="POLYKETIDE SYNTHASE-RELATED"/>
    <property type="match status" value="1"/>
</dbReference>
<comment type="catalytic activity">
    <reaction evidence="11">
        <text>(3Z)-decenoyl-[ACP] + malonyl-[ACP] + H(+) = 3-oxo-(5Z)-dodecenoyl-[ACP] + holo-[ACP] + CO2</text>
        <dbReference type="Rhea" id="RHEA:54940"/>
        <dbReference type="Rhea" id="RHEA-COMP:9623"/>
        <dbReference type="Rhea" id="RHEA-COMP:9685"/>
        <dbReference type="Rhea" id="RHEA-COMP:9927"/>
        <dbReference type="Rhea" id="RHEA-COMP:14042"/>
        <dbReference type="ChEBI" id="CHEBI:15378"/>
        <dbReference type="ChEBI" id="CHEBI:16526"/>
        <dbReference type="ChEBI" id="CHEBI:64479"/>
        <dbReference type="ChEBI" id="CHEBI:78449"/>
        <dbReference type="ChEBI" id="CHEBI:78798"/>
        <dbReference type="ChEBI" id="CHEBI:138410"/>
    </reaction>
    <physiologicalReaction direction="left-to-right" evidence="11">
        <dbReference type="Rhea" id="RHEA:54941"/>
    </physiologicalReaction>
</comment>
<keyword evidence="16" id="KW-1185">Reference proteome</keyword>
<evidence type="ECO:0000256" key="13">
    <source>
        <dbReference type="RuleBase" id="RU003694"/>
    </source>
</evidence>
<dbReference type="InterPro" id="IPR014031">
    <property type="entry name" value="Ketoacyl_synth_C"/>
</dbReference>
<dbReference type="PROSITE" id="PS52004">
    <property type="entry name" value="KS3_2"/>
    <property type="match status" value="1"/>
</dbReference>
<dbReference type="Pfam" id="PF00109">
    <property type="entry name" value="ketoacyl-synt"/>
    <property type="match status" value="1"/>
</dbReference>
<dbReference type="EMBL" id="JALBUT010000006">
    <property type="protein sequence ID" value="MDX8415719.1"/>
    <property type="molecule type" value="Genomic_DNA"/>
</dbReference>
<comment type="similarity">
    <text evidence="2 13">Belongs to the thiolase-like superfamily. Beta-ketoacyl-ACP synthases family.</text>
</comment>
<dbReference type="PANTHER" id="PTHR11712:SF306">
    <property type="entry name" value="3-OXOACYL-[ACYL-CARRIER-PROTEIN] SYNTHASE 1"/>
    <property type="match status" value="1"/>
</dbReference>
<dbReference type="InterPro" id="IPR020841">
    <property type="entry name" value="PKS_Beta-ketoAc_synthase_dom"/>
</dbReference>
<dbReference type="EC" id="2.3.1.41" evidence="4"/>
<protein>
    <recommendedName>
        <fullName evidence="8">3-oxoacyl-[acyl-carrier-protein] synthase 1</fullName>
        <ecNumber evidence="4">2.3.1.41</ecNumber>
    </recommendedName>
    <alternativeName>
        <fullName evidence="9">3-oxoacyl-[acyl-carrier-protein] synthase I</fullName>
    </alternativeName>
    <alternativeName>
        <fullName evidence="10">Beta-ketoacyl-ACP synthase I</fullName>
    </alternativeName>
</protein>
<organism evidence="15 16">
    <name type="scientific">Intestinicryptomonas porci</name>
    <dbReference type="NCBI Taxonomy" id="2926320"/>
    <lineage>
        <taxon>Bacteria</taxon>
        <taxon>Pseudomonadati</taxon>
        <taxon>Verrucomicrobiota</taxon>
        <taxon>Opitutia</taxon>
        <taxon>Opitutales</taxon>
        <taxon>Intestinicryptomonaceae</taxon>
        <taxon>Intestinicryptomonas</taxon>
    </lineage>
</organism>
<sequence length="419" mass="44374">MSKNVVITGLGFITSIGNSKGEVLNSLKNSLSGIELYDGFAGDKIPVKCLGTIKGFNTESFDYEDWTYPEQYSLRREVMRGFSPHCLYAYCAMKQAIEDANLSESDISNVETGMYTASAGSTSMLVDNMARLDKFGVMRCSPMGVVSSVVGTLSFNLVSAFKIKGASCGFASACASSSHAMGFAFDEISSGRQKRMFVVGGEDGNARTILPFAGMRALSCNKDPSKASRPYDKHRDGFVGTGGATVLVLEEEETAKMRGAKVYAKFLGWGQASDGYNVAIPHPQGEGLANAMRFAFSSTGVKPEDVGYINTHGTSTPIGDTAELKAIASVFGESPKTPISSTKSLTGHGLSLAGAMESGFCALMLDEGFIAASANIEELDEAAKPFNIVQKRIDENPKIALSLSSGFGGANTALLFEKA</sequence>
<evidence type="ECO:0000256" key="4">
    <source>
        <dbReference type="ARBA" id="ARBA00013191"/>
    </source>
</evidence>
<proteinExistence type="inferred from homology"/>
<accession>A0ABU4WHM2</accession>
<dbReference type="CDD" id="cd00834">
    <property type="entry name" value="KAS_I_II"/>
    <property type="match status" value="1"/>
</dbReference>
<evidence type="ECO:0000313" key="15">
    <source>
        <dbReference type="EMBL" id="MDX8415719.1"/>
    </source>
</evidence>
<keyword evidence="5" id="KW-0963">Cytoplasm</keyword>
<comment type="subunit">
    <text evidence="3">Homodimer.</text>
</comment>
<evidence type="ECO:0000256" key="3">
    <source>
        <dbReference type="ARBA" id="ARBA00011738"/>
    </source>
</evidence>
<evidence type="ECO:0000256" key="9">
    <source>
        <dbReference type="ARBA" id="ARBA00041620"/>
    </source>
</evidence>
<evidence type="ECO:0000256" key="10">
    <source>
        <dbReference type="ARBA" id="ARBA00042143"/>
    </source>
</evidence>